<gene>
    <name evidence="6" type="ORF">DWY69_06365</name>
    <name evidence="5" type="ORF">DXC51_01875</name>
</gene>
<name>A0A3E3IDG4_9FIRM</name>
<dbReference type="Proteomes" id="UP000261166">
    <property type="component" value="Unassembled WGS sequence"/>
</dbReference>
<dbReference type="GO" id="GO:0016787">
    <property type="term" value="F:hydrolase activity"/>
    <property type="evidence" value="ECO:0007669"/>
    <property type="project" value="UniProtKB-KW"/>
</dbReference>
<dbReference type="PROSITE" id="PS00122">
    <property type="entry name" value="CARBOXYLESTERASE_B_1"/>
    <property type="match status" value="1"/>
</dbReference>
<comment type="caution">
    <text evidence="5">The sequence shown here is derived from an EMBL/GenBank/DDBJ whole genome shotgun (WGS) entry which is preliminary data.</text>
</comment>
<dbReference type="AlphaFoldDB" id="A0A3E3IDG4"/>
<dbReference type="InterPro" id="IPR050309">
    <property type="entry name" value="Type-B_Carboxylest/Lipase"/>
</dbReference>
<evidence type="ECO:0000259" key="4">
    <source>
        <dbReference type="Pfam" id="PF00135"/>
    </source>
</evidence>
<protein>
    <recommendedName>
        <fullName evidence="3">Carboxylic ester hydrolase</fullName>
        <ecNumber evidence="3">3.1.1.-</ecNumber>
    </recommendedName>
</protein>
<dbReference type="Pfam" id="PF00135">
    <property type="entry name" value="COesterase"/>
    <property type="match status" value="1"/>
</dbReference>
<evidence type="ECO:0000256" key="3">
    <source>
        <dbReference type="RuleBase" id="RU361235"/>
    </source>
</evidence>
<evidence type="ECO:0000313" key="6">
    <source>
        <dbReference type="EMBL" id="RGE73101.1"/>
    </source>
</evidence>
<evidence type="ECO:0000256" key="2">
    <source>
        <dbReference type="ARBA" id="ARBA00022801"/>
    </source>
</evidence>
<proteinExistence type="inferred from homology"/>
<dbReference type="EMBL" id="QVLU01000004">
    <property type="protein sequence ID" value="RGE73101.1"/>
    <property type="molecule type" value="Genomic_DNA"/>
</dbReference>
<comment type="similarity">
    <text evidence="1 3">Belongs to the type-B carboxylesterase/lipase family.</text>
</comment>
<accession>A0A3E3IDG4</accession>
<dbReference type="InterPro" id="IPR029058">
    <property type="entry name" value="AB_hydrolase_fold"/>
</dbReference>
<evidence type="ECO:0000313" key="8">
    <source>
        <dbReference type="Proteomes" id="UP000261166"/>
    </source>
</evidence>
<dbReference type="GeneID" id="97985661"/>
<sequence>MAKNFNYDEVPVVETTGGRLKGFLYEGAYIYRGVPYAYADRFQMPEETSWEGVKDATSYGFVCPLMNQDTPSAELMVPHRYWPQDEHCQNLNIWTKSLDKEAKKPVVVWLHGGGYFAGSSIEQIAYDGYNMCMDGDVVVVSVNHRLNLLGYLDLSPFGEKYKNSGNAGHADMVAALRWIHKNIALFGGDPENVTIFGQSGGGMKVADLMQIPDADGLFHKGMIMSGVGDASTLPICRGDGREIVGALLAELGLGEGDVEKLETVPYYELAKAYTKVSMPIAMKGGYVGGSPLLNDYYLGSPLECGFREHAYQIPLLIGSVFGEFSFLPETYDKTKLSGEEAREIIAKVYGEHTDEMIAAFAKAYPGKYATDLLNVDRVMRQPSKRLAKLHAKGGAGTYLYNFILEFPIQHQKIAWHCSDIPFFFHNTDKVEVCGIQGVSDELEARMFGALMTFARTGRPGHSGLPQWDAVTEEKEPTMIFDRSCEVRDHYDDALYELIDSILPPFNLMEMMKNQDVQH</sequence>
<keyword evidence="7" id="KW-1185">Reference proteome</keyword>
<organism evidence="5 7">
    <name type="scientific">Eisenbergiella massiliensis</name>
    <dbReference type="NCBI Taxonomy" id="1720294"/>
    <lineage>
        <taxon>Bacteria</taxon>
        <taxon>Bacillati</taxon>
        <taxon>Bacillota</taxon>
        <taxon>Clostridia</taxon>
        <taxon>Lachnospirales</taxon>
        <taxon>Lachnospiraceae</taxon>
        <taxon>Eisenbergiella</taxon>
    </lineage>
</organism>
<dbReference type="EMBL" id="QVLV01000001">
    <property type="protein sequence ID" value="RGE65097.1"/>
    <property type="molecule type" value="Genomic_DNA"/>
</dbReference>
<evidence type="ECO:0000256" key="1">
    <source>
        <dbReference type="ARBA" id="ARBA00005964"/>
    </source>
</evidence>
<dbReference type="SUPFAM" id="SSF53474">
    <property type="entry name" value="alpha/beta-Hydrolases"/>
    <property type="match status" value="1"/>
</dbReference>
<dbReference type="RefSeq" id="WP_025488229.1">
    <property type="nucleotide sequence ID" value="NZ_CALBAU010000304.1"/>
</dbReference>
<evidence type="ECO:0000313" key="7">
    <source>
        <dbReference type="Proteomes" id="UP000260812"/>
    </source>
</evidence>
<dbReference type="OrthoDB" id="9775851at2"/>
<dbReference type="Proteomes" id="UP000260812">
    <property type="component" value="Unassembled WGS sequence"/>
</dbReference>
<dbReference type="InterPro" id="IPR019826">
    <property type="entry name" value="Carboxylesterase_B_AS"/>
</dbReference>
<dbReference type="EC" id="3.1.1.-" evidence="3"/>
<keyword evidence="2 3" id="KW-0378">Hydrolase</keyword>
<dbReference type="InterPro" id="IPR002018">
    <property type="entry name" value="CarbesteraseB"/>
</dbReference>
<feature type="domain" description="Carboxylesterase type B" evidence="4">
    <location>
        <begin position="10"/>
        <end position="492"/>
    </location>
</feature>
<evidence type="ECO:0000313" key="5">
    <source>
        <dbReference type="EMBL" id="RGE65097.1"/>
    </source>
</evidence>
<dbReference type="Gene3D" id="3.40.50.1820">
    <property type="entry name" value="alpha/beta hydrolase"/>
    <property type="match status" value="1"/>
</dbReference>
<dbReference type="PANTHER" id="PTHR11559">
    <property type="entry name" value="CARBOXYLESTERASE"/>
    <property type="match status" value="1"/>
</dbReference>
<reference evidence="7 8" key="1">
    <citation type="submission" date="2018-08" db="EMBL/GenBank/DDBJ databases">
        <title>A genome reference for cultivated species of the human gut microbiota.</title>
        <authorList>
            <person name="Zou Y."/>
            <person name="Xue W."/>
            <person name="Luo G."/>
        </authorList>
    </citation>
    <scope>NUCLEOTIDE SEQUENCE [LARGE SCALE GENOMIC DNA]</scope>
    <source>
        <strain evidence="6 8">AF26-4BH</strain>
        <strain evidence="5 7">TF05-5AC</strain>
    </source>
</reference>